<evidence type="ECO:0000259" key="5">
    <source>
        <dbReference type="PROSITE" id="PS51278"/>
    </source>
</evidence>
<keyword evidence="3" id="KW-0067">ATP-binding</keyword>
<dbReference type="SUPFAM" id="SSF56235">
    <property type="entry name" value="N-terminal nucleophile aminohydrolases (Ntn hydrolases)"/>
    <property type="match status" value="1"/>
</dbReference>
<evidence type="ECO:0000256" key="3">
    <source>
        <dbReference type="ARBA" id="ARBA00022840"/>
    </source>
</evidence>
<dbReference type="InterPro" id="IPR001962">
    <property type="entry name" value="Asn_synthase"/>
</dbReference>
<dbReference type="EC" id="6.3.5.4" evidence="6"/>
<dbReference type="Pfam" id="PF13537">
    <property type="entry name" value="GATase_7"/>
    <property type="match status" value="1"/>
</dbReference>
<dbReference type="InterPro" id="IPR006426">
    <property type="entry name" value="Asn_synth_AEB"/>
</dbReference>
<dbReference type="InterPro" id="IPR014729">
    <property type="entry name" value="Rossmann-like_a/b/a_fold"/>
</dbReference>
<evidence type="ECO:0000256" key="2">
    <source>
        <dbReference type="ARBA" id="ARBA00022741"/>
    </source>
</evidence>
<proteinExistence type="inferred from homology"/>
<dbReference type="NCBIfam" id="TIGR01536">
    <property type="entry name" value="asn_synth_AEB"/>
    <property type="match status" value="1"/>
</dbReference>
<dbReference type="Pfam" id="PF00733">
    <property type="entry name" value="Asn_synthase"/>
    <property type="match status" value="1"/>
</dbReference>
<dbReference type="PIRSF" id="PIRSF001589">
    <property type="entry name" value="Asn_synthetase_glu-h"/>
    <property type="match status" value="1"/>
</dbReference>
<dbReference type="Gene3D" id="3.40.50.620">
    <property type="entry name" value="HUPs"/>
    <property type="match status" value="1"/>
</dbReference>
<dbReference type="GO" id="GO:0005829">
    <property type="term" value="C:cytosol"/>
    <property type="evidence" value="ECO:0007669"/>
    <property type="project" value="TreeGrafter"/>
</dbReference>
<organism evidence="6">
    <name type="scientific">hydrothermal vent metagenome</name>
    <dbReference type="NCBI Taxonomy" id="652676"/>
    <lineage>
        <taxon>unclassified sequences</taxon>
        <taxon>metagenomes</taxon>
        <taxon>ecological metagenomes</taxon>
    </lineage>
</organism>
<sequence length="642" mass="70399">MCGIFAAMTKRPLTEETARDALATLYHRGPDGNGLWRSEDGCRVLGHTRLSIIGLTNGEQPISSADGGVRLVANGEFYGYQAIREQLRAEGCVFKTDSDSEIALHLYERCGMASADQLRGEFAFVIADERSQTMVAVRDRFGVKPLYYAVVNGDVFFASEIKALLALGVPATWDIGGACGGFAQPHEQTSFAGIRNLPPGHYAIAKDGGVRIYPYWDWEIPTAQEMSLDDRSEEEVVSAFRDALTDAVRERLVADVEVACYLSGGIDSCAVLGLAQREMSRPIRAFTLSFEEAQYDEGAIAQKQAEFVGSSFTPIPLTGRDIADNYANAVRHAEMPMFNGHGVAKYILSREVQKAGVKVVFTGEGADEMLGGYPPFRLDAISNNAALSSSERTALIDEIFGANAATRAIFMPEHVESLDVQAVERRLGWTPAFAFAYDAMTRNLLSMMRPEAHTQLALAQPISAGLDRLPVALRMTGRDRLNQALYLSSKTQLPNMILNYLGDRMEMAHSIEGRVPFLDHRVAAAAARTPVNMKVKGSREKHVLREATKDVLISEVYDRQKHPFTTPPTRSADDPMMGFYRDIFASKAASEQPIFDMAKVNATLDAYLNCPPDQQIAFEGGLQQIAGVIVMQEQFNMGTASS</sequence>
<dbReference type="InterPro" id="IPR029055">
    <property type="entry name" value="Ntn_hydrolases_N"/>
</dbReference>
<dbReference type="InterPro" id="IPR017932">
    <property type="entry name" value="GATase_2_dom"/>
</dbReference>
<dbReference type="GO" id="GO:0005524">
    <property type="term" value="F:ATP binding"/>
    <property type="evidence" value="ECO:0007669"/>
    <property type="project" value="UniProtKB-KW"/>
</dbReference>
<dbReference type="InterPro" id="IPR051786">
    <property type="entry name" value="ASN_synthetase/amidase"/>
</dbReference>
<feature type="domain" description="Glutamine amidotransferase type-2" evidence="5">
    <location>
        <begin position="2"/>
        <end position="208"/>
    </location>
</feature>
<dbReference type="EMBL" id="UOEH01000437">
    <property type="protein sequence ID" value="VAW04516.1"/>
    <property type="molecule type" value="Genomic_DNA"/>
</dbReference>
<dbReference type="PROSITE" id="PS51278">
    <property type="entry name" value="GATASE_TYPE_2"/>
    <property type="match status" value="1"/>
</dbReference>
<gene>
    <name evidence="6" type="ORF">MNBD_ALPHA05-2161</name>
</gene>
<dbReference type="GO" id="GO:0006529">
    <property type="term" value="P:asparagine biosynthetic process"/>
    <property type="evidence" value="ECO:0007669"/>
    <property type="project" value="InterPro"/>
</dbReference>
<comment type="similarity">
    <text evidence="1">Belongs to the asparagine synthetase family.</text>
</comment>
<dbReference type="CDD" id="cd00712">
    <property type="entry name" value="AsnB"/>
    <property type="match status" value="1"/>
</dbReference>
<reference evidence="6" key="1">
    <citation type="submission" date="2018-06" db="EMBL/GenBank/DDBJ databases">
        <authorList>
            <person name="Zhirakovskaya E."/>
        </authorList>
    </citation>
    <scope>NUCLEOTIDE SEQUENCE</scope>
</reference>
<evidence type="ECO:0000256" key="1">
    <source>
        <dbReference type="ARBA" id="ARBA00005752"/>
    </source>
</evidence>
<dbReference type="Gene3D" id="3.60.20.10">
    <property type="entry name" value="Glutamine Phosphoribosylpyrophosphate, subunit 1, domain 1"/>
    <property type="match status" value="1"/>
</dbReference>
<keyword evidence="4" id="KW-0315">Glutamine amidotransferase</keyword>
<dbReference type="CDD" id="cd01991">
    <property type="entry name" value="Asn_synthase_B_C"/>
    <property type="match status" value="1"/>
</dbReference>
<keyword evidence="6" id="KW-0436">Ligase</keyword>
<keyword evidence="2" id="KW-0547">Nucleotide-binding</keyword>
<accession>A0A3B0TBY0</accession>
<name>A0A3B0TBY0_9ZZZZ</name>
<dbReference type="AlphaFoldDB" id="A0A3B0TBY0"/>
<dbReference type="PANTHER" id="PTHR43284:SF1">
    <property type="entry name" value="ASPARAGINE SYNTHETASE"/>
    <property type="match status" value="1"/>
</dbReference>
<protein>
    <submittedName>
        <fullName evidence="6">Asparagine synthetase [glutamine-hydrolyzing]</fullName>
        <ecNumber evidence="6">6.3.5.4</ecNumber>
    </submittedName>
</protein>
<evidence type="ECO:0000313" key="6">
    <source>
        <dbReference type="EMBL" id="VAW04516.1"/>
    </source>
</evidence>
<dbReference type="SUPFAM" id="SSF52402">
    <property type="entry name" value="Adenine nucleotide alpha hydrolases-like"/>
    <property type="match status" value="1"/>
</dbReference>
<dbReference type="InterPro" id="IPR033738">
    <property type="entry name" value="AsnB_N"/>
</dbReference>
<evidence type="ECO:0000256" key="4">
    <source>
        <dbReference type="ARBA" id="ARBA00022962"/>
    </source>
</evidence>
<dbReference type="GO" id="GO:0004066">
    <property type="term" value="F:asparagine synthase (glutamine-hydrolyzing) activity"/>
    <property type="evidence" value="ECO:0007669"/>
    <property type="project" value="UniProtKB-EC"/>
</dbReference>
<dbReference type="PANTHER" id="PTHR43284">
    <property type="entry name" value="ASPARAGINE SYNTHETASE (GLUTAMINE-HYDROLYZING)"/>
    <property type="match status" value="1"/>
</dbReference>